<gene>
    <name evidence="3" type="ORF">SK128_027381</name>
</gene>
<accession>A0AAN8WQZ4</accession>
<dbReference type="Proteomes" id="UP001381693">
    <property type="component" value="Unassembled WGS sequence"/>
</dbReference>
<name>A0AAN8WQZ4_HALRR</name>
<keyword evidence="4" id="KW-1185">Reference proteome</keyword>
<feature type="compositionally biased region" description="Basic residues" evidence="1">
    <location>
        <begin position="72"/>
        <end position="86"/>
    </location>
</feature>
<keyword evidence="2" id="KW-1133">Transmembrane helix</keyword>
<evidence type="ECO:0000313" key="3">
    <source>
        <dbReference type="EMBL" id="KAK7070572.1"/>
    </source>
</evidence>
<sequence length="190" mass="21406">MSNNHPKKNLPNIWIRENSLPVVFEEAAAAMRRSGESPVRVLETNVDFPLSLNGDLNKGPTNGNKRSSLHDHHLHHHHHHPVLHHHHDLDAEGATPSDTMLKHNTKYPLANDDDDDDTLTKKTKKPGKLQKMASKHGLTKKGLVLLLLFGFVCLFLLVALLVLVIMWPRPDEMYPRDVCLTPDCLRASAQ</sequence>
<organism evidence="3 4">
    <name type="scientific">Halocaridina rubra</name>
    <name type="common">Hawaiian red shrimp</name>
    <dbReference type="NCBI Taxonomy" id="373956"/>
    <lineage>
        <taxon>Eukaryota</taxon>
        <taxon>Metazoa</taxon>
        <taxon>Ecdysozoa</taxon>
        <taxon>Arthropoda</taxon>
        <taxon>Crustacea</taxon>
        <taxon>Multicrustacea</taxon>
        <taxon>Malacostraca</taxon>
        <taxon>Eumalacostraca</taxon>
        <taxon>Eucarida</taxon>
        <taxon>Decapoda</taxon>
        <taxon>Pleocyemata</taxon>
        <taxon>Caridea</taxon>
        <taxon>Atyoidea</taxon>
        <taxon>Atyidae</taxon>
        <taxon>Halocaridina</taxon>
    </lineage>
</organism>
<evidence type="ECO:0000256" key="2">
    <source>
        <dbReference type="SAM" id="Phobius"/>
    </source>
</evidence>
<protein>
    <submittedName>
        <fullName evidence="3">Uncharacterized protein</fullName>
    </submittedName>
</protein>
<keyword evidence="2" id="KW-0472">Membrane</keyword>
<dbReference type="AlphaFoldDB" id="A0AAN8WQZ4"/>
<feature type="non-terminal residue" evidence="3">
    <location>
        <position position="190"/>
    </location>
</feature>
<keyword evidence="2" id="KW-0812">Transmembrane</keyword>
<feature type="region of interest" description="Disordered" evidence="1">
    <location>
        <begin position="51"/>
        <end position="128"/>
    </location>
</feature>
<feature type="transmembrane region" description="Helical" evidence="2">
    <location>
        <begin position="142"/>
        <end position="167"/>
    </location>
</feature>
<dbReference type="EMBL" id="JAXCGZ010015305">
    <property type="protein sequence ID" value="KAK7070572.1"/>
    <property type="molecule type" value="Genomic_DNA"/>
</dbReference>
<comment type="caution">
    <text evidence="3">The sequence shown here is derived from an EMBL/GenBank/DDBJ whole genome shotgun (WGS) entry which is preliminary data.</text>
</comment>
<evidence type="ECO:0000256" key="1">
    <source>
        <dbReference type="SAM" id="MobiDB-lite"/>
    </source>
</evidence>
<evidence type="ECO:0000313" key="4">
    <source>
        <dbReference type="Proteomes" id="UP001381693"/>
    </source>
</evidence>
<proteinExistence type="predicted"/>
<reference evidence="3 4" key="1">
    <citation type="submission" date="2023-11" db="EMBL/GenBank/DDBJ databases">
        <title>Halocaridina rubra genome assembly.</title>
        <authorList>
            <person name="Smith C."/>
        </authorList>
    </citation>
    <scope>NUCLEOTIDE SEQUENCE [LARGE SCALE GENOMIC DNA]</scope>
    <source>
        <strain evidence="3">EP-1</strain>
        <tissue evidence="3">Whole</tissue>
    </source>
</reference>